<dbReference type="EMBL" id="CP093245">
    <property type="protein sequence ID" value="UNH29567.1"/>
    <property type="molecule type" value="Genomic_DNA"/>
</dbReference>
<evidence type="ECO:0000313" key="3">
    <source>
        <dbReference type="Proteomes" id="UP000829116"/>
    </source>
</evidence>
<dbReference type="CDD" id="cd00093">
    <property type="entry name" value="HTH_XRE"/>
    <property type="match status" value="1"/>
</dbReference>
<dbReference type="Pfam" id="PF01381">
    <property type="entry name" value="HTH_3"/>
    <property type="match status" value="1"/>
</dbReference>
<dbReference type="InterPro" id="IPR001387">
    <property type="entry name" value="Cro/C1-type_HTH"/>
</dbReference>
<feature type="domain" description="HTH cro/C1-type" evidence="1">
    <location>
        <begin position="15"/>
        <end position="69"/>
    </location>
</feature>
<evidence type="ECO:0000259" key="1">
    <source>
        <dbReference type="PROSITE" id="PS50943"/>
    </source>
</evidence>
<dbReference type="SUPFAM" id="SSF47413">
    <property type="entry name" value="lambda repressor-like DNA-binding domains"/>
    <property type="match status" value="1"/>
</dbReference>
<organism evidence="2 3">
    <name type="scientific">Moellerella wisconsensis</name>
    <dbReference type="NCBI Taxonomy" id="158849"/>
    <lineage>
        <taxon>Bacteria</taxon>
        <taxon>Pseudomonadati</taxon>
        <taxon>Pseudomonadota</taxon>
        <taxon>Gammaproteobacteria</taxon>
        <taxon>Enterobacterales</taxon>
        <taxon>Morganellaceae</taxon>
        <taxon>Moellerella</taxon>
    </lineage>
</organism>
<accession>A0A9Q8V2T9</accession>
<dbReference type="GO" id="GO:0003677">
    <property type="term" value="F:DNA binding"/>
    <property type="evidence" value="ECO:0007669"/>
    <property type="project" value="InterPro"/>
</dbReference>
<dbReference type="RefSeq" id="WP_241541762.1">
    <property type="nucleotide sequence ID" value="NZ_CAWQWN010000001.1"/>
</dbReference>
<dbReference type="PROSITE" id="PS50943">
    <property type="entry name" value="HTH_CROC1"/>
    <property type="match status" value="1"/>
</dbReference>
<dbReference type="Proteomes" id="UP000829116">
    <property type="component" value="Chromosome"/>
</dbReference>
<evidence type="ECO:0000313" key="2">
    <source>
        <dbReference type="EMBL" id="UNH29567.1"/>
    </source>
</evidence>
<gene>
    <name evidence="2" type="ORF">MNY72_09195</name>
</gene>
<proteinExistence type="predicted"/>
<name>A0A9Q8V2T9_9GAMM</name>
<dbReference type="InterPro" id="IPR010982">
    <property type="entry name" value="Lambda_DNA-bd_dom_sf"/>
</dbReference>
<dbReference type="SMART" id="SM00530">
    <property type="entry name" value="HTH_XRE"/>
    <property type="match status" value="1"/>
</dbReference>
<reference evidence="2" key="1">
    <citation type="submission" date="2022-03" db="EMBL/GenBank/DDBJ databases">
        <title>ESBL-producing Moellerella wisconsensis and Escherichia marmotae isolated from wild game meat.</title>
        <authorList>
            <person name="Biggel M."/>
        </authorList>
    </citation>
    <scope>NUCLEOTIDE SEQUENCE</scope>
    <source>
        <strain evidence="2">W51</strain>
    </source>
</reference>
<sequence>MTSKASVAGYLGSELKIHRKSLGISGQELACRLNVSQQQISRYERGANSLNFDMLFLYFQALEMTGYEIESVFNGLIFNYYQSQ</sequence>
<dbReference type="AlphaFoldDB" id="A0A9Q8V2T9"/>
<dbReference type="Gene3D" id="1.10.260.40">
    <property type="entry name" value="lambda repressor-like DNA-binding domains"/>
    <property type="match status" value="1"/>
</dbReference>
<protein>
    <submittedName>
        <fullName evidence="2">Helix-turn-helix domain-containing protein</fullName>
    </submittedName>
</protein>